<dbReference type="Proteomes" id="UP000184517">
    <property type="component" value="Unassembled WGS sequence"/>
</dbReference>
<keyword evidence="1" id="KW-0973">c-di-GMP</keyword>
<evidence type="ECO:0000313" key="5">
    <source>
        <dbReference type="EMBL" id="SHG55076.1"/>
    </source>
</evidence>
<dbReference type="InterPro" id="IPR012349">
    <property type="entry name" value="Split_barrel_FMN-bd"/>
</dbReference>
<organism evidence="5 6">
    <name type="scientific">Marinomonas polaris DSM 16579</name>
    <dbReference type="NCBI Taxonomy" id="1122206"/>
    <lineage>
        <taxon>Bacteria</taxon>
        <taxon>Pseudomonadati</taxon>
        <taxon>Pseudomonadota</taxon>
        <taxon>Gammaproteobacteria</taxon>
        <taxon>Oceanospirillales</taxon>
        <taxon>Oceanospirillaceae</taxon>
        <taxon>Marinomonas</taxon>
    </lineage>
</organism>
<sequence>MAGVMQVDLGDLDVPIGTNVQIEFISPPGRYMVKVLGNIPKSSLIVSCPKLNGKNILVRDSQVVNVRLMLSTHVCAFSSKIAKSYMEPAAHLHIAYPSYVETSEVRQAARVEARLISNIEPNTLSTSISESSSAIIIDLSLGGAKLISKEDFGSVNQTMRLACNVKIGSYNHILKLDCEIRSQEIQMLEQVQATLVDNDFLSRMGVEYFYVYGVRFVDVSKDVGIPLIAFILESLRNKTK</sequence>
<dbReference type="RefSeq" id="WP_072841656.1">
    <property type="nucleotide sequence ID" value="NZ_FQVF01000024.1"/>
</dbReference>
<dbReference type="EMBL" id="FQVF01000024">
    <property type="protein sequence ID" value="SHG55076.1"/>
    <property type="molecule type" value="Genomic_DNA"/>
</dbReference>
<dbReference type="Gene3D" id="2.30.110.10">
    <property type="entry name" value="Electron Transport, Fmn-binding Protein, Chain A"/>
    <property type="match status" value="1"/>
</dbReference>
<dbReference type="SUPFAM" id="SSF141371">
    <property type="entry name" value="PilZ domain-like"/>
    <property type="match status" value="2"/>
</dbReference>
<accession>A0A1M5KQT2</accession>
<dbReference type="AlphaFoldDB" id="A0A1M5KQT2"/>
<keyword evidence="2" id="KW-0547">Nucleotide-binding</keyword>
<protein>
    <submittedName>
        <fullName evidence="5">C-di-GMP-binding flagellar brake protein YcgR, contains PilZNR and PilZ domains</fullName>
    </submittedName>
</protein>
<dbReference type="OrthoDB" id="5735035at2"/>
<keyword evidence="3" id="KW-0975">Bacterial flagellum</keyword>
<gene>
    <name evidence="5" type="ORF">SAMN02745753_04099</name>
</gene>
<dbReference type="GO" id="GO:0000166">
    <property type="term" value="F:nucleotide binding"/>
    <property type="evidence" value="ECO:0007669"/>
    <property type="project" value="UniProtKB-KW"/>
</dbReference>
<reference evidence="6" key="1">
    <citation type="submission" date="2016-11" db="EMBL/GenBank/DDBJ databases">
        <authorList>
            <person name="Varghese N."/>
            <person name="Submissions S."/>
        </authorList>
    </citation>
    <scope>NUCLEOTIDE SEQUENCE [LARGE SCALE GENOMIC DNA]</scope>
    <source>
        <strain evidence="6">DSM 16579</strain>
    </source>
</reference>
<proteinExistence type="predicted"/>
<name>A0A1M5KQT2_9GAMM</name>
<dbReference type="Pfam" id="PF12945">
    <property type="entry name" value="PilZNR"/>
    <property type="match status" value="1"/>
</dbReference>
<dbReference type="STRING" id="1122206.SAMN02745753_04099"/>
<evidence type="ECO:0000256" key="2">
    <source>
        <dbReference type="ARBA" id="ARBA00022741"/>
    </source>
</evidence>
<evidence type="ECO:0000313" key="6">
    <source>
        <dbReference type="Proteomes" id="UP000184517"/>
    </source>
</evidence>
<keyword evidence="5" id="KW-0969">Cilium</keyword>
<keyword evidence="5" id="KW-0282">Flagellum</keyword>
<evidence type="ECO:0000256" key="3">
    <source>
        <dbReference type="ARBA" id="ARBA00023143"/>
    </source>
</evidence>
<evidence type="ECO:0000256" key="1">
    <source>
        <dbReference type="ARBA" id="ARBA00022636"/>
    </source>
</evidence>
<feature type="domain" description="Type III secretion system flagellar brake protein YcgR PilZN" evidence="4">
    <location>
        <begin position="16"/>
        <end position="97"/>
    </location>
</feature>
<keyword evidence="6" id="KW-1185">Reference proteome</keyword>
<keyword evidence="5" id="KW-0966">Cell projection</keyword>
<dbReference type="InterPro" id="IPR009926">
    <property type="entry name" value="T3SS_YcgR_PilZN"/>
</dbReference>
<evidence type="ECO:0000259" key="4">
    <source>
        <dbReference type="Pfam" id="PF12945"/>
    </source>
</evidence>